<keyword evidence="8 9" id="KW-0472">Membrane</keyword>
<dbReference type="Gene3D" id="1.20.1640.10">
    <property type="entry name" value="Multidrug efflux transporter AcrB transmembrane domain"/>
    <property type="match status" value="1"/>
</dbReference>
<feature type="non-terminal residue" evidence="11">
    <location>
        <position position="1"/>
    </location>
</feature>
<evidence type="ECO:0000259" key="10">
    <source>
        <dbReference type="Pfam" id="PF02355"/>
    </source>
</evidence>
<dbReference type="GO" id="GO:0005886">
    <property type="term" value="C:plasma membrane"/>
    <property type="evidence" value="ECO:0007669"/>
    <property type="project" value="UniProtKB-SubCell"/>
</dbReference>
<sequence>GLLMIIGYSVNDTIVIFDRIRENRGKLTAVTWRIINDSVNQTLSRTLLTGTTTLFVVAAMYALGGAGIHAFSFVLMVGILFGTYSSVAVAAPLLMGFRRALVSRMVAPAAGS</sequence>
<gene>
    <name evidence="11" type="ORF">S01H1_66208</name>
</gene>
<dbReference type="GO" id="GO:0015031">
    <property type="term" value="P:protein transport"/>
    <property type="evidence" value="ECO:0007669"/>
    <property type="project" value="UniProtKB-KW"/>
</dbReference>
<feature type="transmembrane region" description="Helical" evidence="9">
    <location>
        <begin position="70"/>
        <end position="95"/>
    </location>
</feature>
<evidence type="ECO:0000256" key="4">
    <source>
        <dbReference type="ARBA" id="ARBA00022692"/>
    </source>
</evidence>
<keyword evidence="3" id="KW-1003">Cell membrane</keyword>
<evidence type="ECO:0000256" key="9">
    <source>
        <dbReference type="SAM" id="Phobius"/>
    </source>
</evidence>
<comment type="subcellular location">
    <subcellularLocation>
        <location evidence="1">Cell membrane</location>
        <topology evidence="1">Multi-pass membrane protein</topology>
    </subcellularLocation>
</comment>
<dbReference type="PANTHER" id="PTHR30081">
    <property type="entry name" value="PROTEIN-EXPORT MEMBRANE PROTEIN SEC"/>
    <property type="match status" value="1"/>
</dbReference>
<evidence type="ECO:0000256" key="5">
    <source>
        <dbReference type="ARBA" id="ARBA00022927"/>
    </source>
</evidence>
<dbReference type="InterPro" id="IPR048634">
    <property type="entry name" value="SecD_SecF_C"/>
</dbReference>
<dbReference type="InterPro" id="IPR022813">
    <property type="entry name" value="SecD/SecF_arch_bac"/>
</dbReference>
<keyword evidence="4 9" id="KW-0812">Transmembrane</keyword>
<dbReference type="Pfam" id="PF02355">
    <property type="entry name" value="SecD_SecF_C"/>
    <property type="match status" value="1"/>
</dbReference>
<comment type="caution">
    <text evidence="11">The sequence shown here is derived from an EMBL/GenBank/DDBJ whole genome shotgun (WGS) entry which is preliminary data.</text>
</comment>
<dbReference type="PRINTS" id="PR01755">
    <property type="entry name" value="SECFTRNLCASE"/>
</dbReference>
<evidence type="ECO:0000256" key="1">
    <source>
        <dbReference type="ARBA" id="ARBA00004651"/>
    </source>
</evidence>
<evidence type="ECO:0000256" key="3">
    <source>
        <dbReference type="ARBA" id="ARBA00022475"/>
    </source>
</evidence>
<dbReference type="AlphaFoldDB" id="X0WXZ4"/>
<proteinExistence type="predicted"/>
<feature type="domain" description="Protein export membrane protein SecD/SecF C-terminal" evidence="10">
    <location>
        <begin position="1"/>
        <end position="97"/>
    </location>
</feature>
<evidence type="ECO:0000313" key="11">
    <source>
        <dbReference type="EMBL" id="GAG29313.1"/>
    </source>
</evidence>
<keyword evidence="6 9" id="KW-1133">Transmembrane helix</keyword>
<evidence type="ECO:0000256" key="2">
    <source>
        <dbReference type="ARBA" id="ARBA00022448"/>
    </source>
</evidence>
<feature type="transmembrane region" description="Helical" evidence="9">
    <location>
        <begin position="46"/>
        <end position="64"/>
    </location>
</feature>
<dbReference type="PANTHER" id="PTHR30081:SF8">
    <property type="entry name" value="PROTEIN TRANSLOCASE SUBUNIT SECF"/>
    <property type="match status" value="1"/>
</dbReference>
<protein>
    <recommendedName>
        <fullName evidence="10">Protein export membrane protein SecD/SecF C-terminal domain-containing protein</fullName>
    </recommendedName>
</protein>
<reference evidence="11" key="1">
    <citation type="journal article" date="2014" name="Front. Microbiol.">
        <title>High frequency of phylogenetically diverse reductive dehalogenase-homologous genes in deep subseafloor sedimentary metagenomes.</title>
        <authorList>
            <person name="Kawai M."/>
            <person name="Futagami T."/>
            <person name="Toyoda A."/>
            <person name="Takaki Y."/>
            <person name="Nishi S."/>
            <person name="Hori S."/>
            <person name="Arai W."/>
            <person name="Tsubouchi T."/>
            <person name="Morono Y."/>
            <person name="Uchiyama I."/>
            <person name="Ito T."/>
            <person name="Fujiyama A."/>
            <person name="Inagaki F."/>
            <person name="Takami H."/>
        </authorList>
    </citation>
    <scope>NUCLEOTIDE SEQUENCE</scope>
    <source>
        <strain evidence="11">Expedition CK06-06</strain>
    </source>
</reference>
<accession>X0WXZ4</accession>
<dbReference type="InterPro" id="IPR022645">
    <property type="entry name" value="SecD/SecF_bac"/>
</dbReference>
<name>X0WXZ4_9ZZZZ</name>
<keyword evidence="5" id="KW-0653">Protein transport</keyword>
<keyword evidence="7" id="KW-0811">Translocation</keyword>
<dbReference type="EMBL" id="BARS01043763">
    <property type="protein sequence ID" value="GAG29313.1"/>
    <property type="molecule type" value="Genomic_DNA"/>
</dbReference>
<evidence type="ECO:0000256" key="6">
    <source>
        <dbReference type="ARBA" id="ARBA00022989"/>
    </source>
</evidence>
<organism evidence="11">
    <name type="scientific">marine sediment metagenome</name>
    <dbReference type="NCBI Taxonomy" id="412755"/>
    <lineage>
        <taxon>unclassified sequences</taxon>
        <taxon>metagenomes</taxon>
        <taxon>ecological metagenomes</taxon>
    </lineage>
</organism>
<evidence type="ECO:0000256" key="8">
    <source>
        <dbReference type="ARBA" id="ARBA00023136"/>
    </source>
</evidence>
<evidence type="ECO:0000256" key="7">
    <source>
        <dbReference type="ARBA" id="ARBA00023010"/>
    </source>
</evidence>
<keyword evidence="2" id="KW-0813">Transport</keyword>
<dbReference type="SUPFAM" id="SSF82866">
    <property type="entry name" value="Multidrug efflux transporter AcrB transmembrane domain"/>
    <property type="match status" value="1"/>
</dbReference>